<feature type="disulfide bond" evidence="5">
    <location>
        <begin position="143"/>
        <end position="186"/>
    </location>
</feature>
<dbReference type="Pfam" id="PF00084">
    <property type="entry name" value="Sushi"/>
    <property type="match status" value="3"/>
</dbReference>
<evidence type="ECO:0000256" key="3">
    <source>
        <dbReference type="ARBA" id="ARBA00022737"/>
    </source>
</evidence>
<comment type="caution">
    <text evidence="5">Lacks conserved residue(s) required for the propagation of feature annotation.</text>
</comment>
<proteinExistence type="predicted"/>
<keyword evidence="4 5" id="KW-1015">Disulfide bond</keyword>
<dbReference type="Proteomes" id="UP000694555">
    <property type="component" value="Unplaced"/>
</dbReference>
<evidence type="ECO:0000256" key="4">
    <source>
        <dbReference type="ARBA" id="ARBA00023157"/>
    </source>
</evidence>
<evidence type="ECO:0000256" key="2">
    <source>
        <dbReference type="ARBA" id="ARBA00022729"/>
    </source>
</evidence>
<organism evidence="7 8">
    <name type="scientific">Buteo japonicus</name>
    <dbReference type="NCBI Taxonomy" id="224669"/>
    <lineage>
        <taxon>Eukaryota</taxon>
        <taxon>Metazoa</taxon>
        <taxon>Chordata</taxon>
        <taxon>Craniata</taxon>
        <taxon>Vertebrata</taxon>
        <taxon>Euteleostomi</taxon>
        <taxon>Archelosauria</taxon>
        <taxon>Archosauria</taxon>
        <taxon>Dinosauria</taxon>
        <taxon>Saurischia</taxon>
        <taxon>Theropoda</taxon>
        <taxon>Coelurosauria</taxon>
        <taxon>Aves</taxon>
        <taxon>Neognathae</taxon>
        <taxon>Neoaves</taxon>
        <taxon>Telluraves</taxon>
        <taxon>Accipitrimorphae</taxon>
        <taxon>Accipitriformes</taxon>
        <taxon>Accipitridae</taxon>
        <taxon>Accipitrinae</taxon>
        <taxon>Buteo</taxon>
    </lineage>
</organism>
<accession>A0A8B9Z055</accession>
<dbReference type="PANTHER" id="PTHR45656">
    <property type="entry name" value="PROTEIN CBR-CLEC-78"/>
    <property type="match status" value="1"/>
</dbReference>
<evidence type="ECO:0000256" key="1">
    <source>
        <dbReference type="ARBA" id="ARBA00022659"/>
    </source>
</evidence>
<sequence>LLAVKTFCLPLAVQPCPMPPEVRNGNHNGQGKAFFTMGMSVTYTCDPGYYLVGNAVVFCKASGRWSQPIPRCEGASVVCPLGSEHRGHPDDNGWQVGGQGLISAPGQTVTFQCHTGYSLQGSAKIFCQEDGSWHPPVPVCIPCKPPPDIPNGKHTGRLLDEFYFGTSVTYTCNRGYPLHGEPSIYCTTRDGKNGEWSGPPPQCGGRVVCARVNTRVQSSRPYCFMFGKTRKPPGNCTSCASAC</sequence>
<evidence type="ECO:0000313" key="8">
    <source>
        <dbReference type="Proteomes" id="UP000694555"/>
    </source>
</evidence>
<feature type="disulfide bond" evidence="5">
    <location>
        <begin position="113"/>
        <end position="140"/>
    </location>
</feature>
<dbReference type="SUPFAM" id="SSF57535">
    <property type="entry name" value="Complement control module/SCR domain"/>
    <property type="match status" value="3"/>
</dbReference>
<dbReference type="FunFam" id="2.10.70.10:FF:000014">
    <property type="entry name" value="Membrane cofactor protein"/>
    <property type="match status" value="1"/>
</dbReference>
<reference evidence="7" key="1">
    <citation type="submission" date="2025-08" db="UniProtKB">
        <authorList>
            <consortium name="Ensembl"/>
        </authorList>
    </citation>
    <scope>IDENTIFICATION</scope>
</reference>
<keyword evidence="2" id="KW-0732">Signal</keyword>
<feature type="domain" description="Sushi" evidence="6">
    <location>
        <begin position="77"/>
        <end position="140"/>
    </location>
</feature>
<reference evidence="7" key="2">
    <citation type="submission" date="2025-09" db="UniProtKB">
        <authorList>
            <consortium name="Ensembl"/>
        </authorList>
    </citation>
    <scope>IDENTIFICATION</scope>
</reference>
<evidence type="ECO:0000259" key="6">
    <source>
        <dbReference type="PROSITE" id="PS50923"/>
    </source>
</evidence>
<dbReference type="InterPro" id="IPR000436">
    <property type="entry name" value="Sushi_SCR_CCP_dom"/>
</dbReference>
<dbReference type="InterPro" id="IPR035976">
    <property type="entry name" value="Sushi/SCR/CCP_sf"/>
</dbReference>
<feature type="disulfide bond" evidence="5">
    <location>
        <begin position="16"/>
        <end position="59"/>
    </location>
</feature>
<dbReference type="PROSITE" id="PS50923">
    <property type="entry name" value="SUSHI"/>
    <property type="match status" value="3"/>
</dbReference>
<dbReference type="SMART" id="SM00032">
    <property type="entry name" value="CCP"/>
    <property type="match status" value="3"/>
</dbReference>
<dbReference type="InterPro" id="IPR051277">
    <property type="entry name" value="SEZ6_CSMD_C4BPB_Regulators"/>
</dbReference>
<feature type="disulfide bond" evidence="5">
    <location>
        <begin position="45"/>
        <end position="72"/>
    </location>
</feature>
<evidence type="ECO:0000313" key="7">
    <source>
        <dbReference type="Ensembl" id="ENSBJAP00000002317.1"/>
    </source>
</evidence>
<name>A0A8B9Z055_9AVES</name>
<feature type="domain" description="Sushi" evidence="6">
    <location>
        <begin position="14"/>
        <end position="74"/>
    </location>
</feature>
<dbReference type="PANTHER" id="PTHR45656:SF4">
    <property type="entry name" value="PROTEIN CBR-CLEC-78"/>
    <property type="match status" value="1"/>
</dbReference>
<dbReference type="Gene3D" id="2.10.70.10">
    <property type="entry name" value="Complement Module, domain 1"/>
    <property type="match status" value="3"/>
</dbReference>
<dbReference type="Ensembl" id="ENSBJAT00000002382.1">
    <property type="protein sequence ID" value="ENSBJAP00000002317.1"/>
    <property type="gene ID" value="ENSBJAG00000001688.1"/>
</dbReference>
<dbReference type="AlphaFoldDB" id="A0A8B9Z055"/>
<evidence type="ECO:0000256" key="5">
    <source>
        <dbReference type="PROSITE-ProRule" id="PRU00302"/>
    </source>
</evidence>
<protein>
    <recommendedName>
        <fullName evidence="6">Sushi domain-containing protein</fullName>
    </recommendedName>
</protein>
<keyword evidence="3" id="KW-0677">Repeat</keyword>
<keyword evidence="8" id="KW-1185">Reference proteome</keyword>
<dbReference type="CDD" id="cd00033">
    <property type="entry name" value="CCP"/>
    <property type="match status" value="3"/>
</dbReference>
<feature type="domain" description="Sushi" evidence="6">
    <location>
        <begin position="141"/>
        <end position="205"/>
    </location>
</feature>
<keyword evidence="1 5" id="KW-0768">Sushi</keyword>